<keyword evidence="4" id="KW-0539">Nucleus</keyword>
<evidence type="ECO:0000256" key="7">
    <source>
        <dbReference type="SAM" id="MobiDB-lite"/>
    </source>
</evidence>
<proteinExistence type="predicted"/>
<keyword evidence="2" id="KW-0378">Hydrolase</keyword>
<dbReference type="PANTHER" id="PTHR13522">
    <property type="entry name" value="U6 SNRNA PHOSPHODIESTERASE 1"/>
    <property type="match status" value="1"/>
</dbReference>
<evidence type="ECO:0000256" key="6">
    <source>
        <dbReference type="ARBA" id="ARBA00030030"/>
    </source>
</evidence>
<dbReference type="Proteomes" id="UP000292957">
    <property type="component" value="Unassembled WGS sequence"/>
</dbReference>
<dbReference type="GO" id="GO:0016829">
    <property type="term" value="F:lyase activity"/>
    <property type="evidence" value="ECO:0007669"/>
    <property type="project" value="UniProtKB-KW"/>
</dbReference>
<dbReference type="GO" id="GO:0034477">
    <property type="term" value="P:U6 snRNA 3'-end processing"/>
    <property type="evidence" value="ECO:0007669"/>
    <property type="project" value="InterPro"/>
</dbReference>
<dbReference type="GO" id="GO:0005634">
    <property type="term" value="C:nucleus"/>
    <property type="evidence" value="ECO:0007669"/>
    <property type="project" value="TreeGrafter"/>
</dbReference>
<dbReference type="AlphaFoldDB" id="A0A4Q9M639"/>
<feature type="region of interest" description="Disordered" evidence="7">
    <location>
        <begin position="1"/>
        <end position="37"/>
    </location>
</feature>
<keyword evidence="1" id="KW-0540">Nuclease</keyword>
<evidence type="ECO:0000256" key="4">
    <source>
        <dbReference type="ARBA" id="ARBA00023242"/>
    </source>
</evidence>
<reference evidence="8" key="1">
    <citation type="submission" date="2019-01" db="EMBL/GenBank/DDBJ databases">
        <title>Draft genome sequences of three monokaryotic isolates of the white-rot basidiomycete fungus Dichomitus squalens.</title>
        <authorList>
            <consortium name="DOE Joint Genome Institute"/>
            <person name="Lopez S.C."/>
            <person name="Andreopoulos B."/>
            <person name="Pangilinan J."/>
            <person name="Lipzen A."/>
            <person name="Riley R."/>
            <person name="Ahrendt S."/>
            <person name="Ng V."/>
            <person name="Barry K."/>
            <person name="Daum C."/>
            <person name="Grigoriev I.V."/>
            <person name="Hilden K.S."/>
            <person name="Makela M.R."/>
            <person name="de Vries R.P."/>
        </authorList>
    </citation>
    <scope>NUCLEOTIDE SEQUENCE [LARGE SCALE GENOMIC DNA]</scope>
    <source>
        <strain evidence="8">OM18370.1</strain>
    </source>
</reference>
<protein>
    <recommendedName>
        <fullName evidence="5">U6 snRNA phosphodiesterase 1</fullName>
    </recommendedName>
    <alternativeName>
        <fullName evidence="6">3'-5' RNA exonuclease USB1</fullName>
    </alternativeName>
</protein>
<dbReference type="GO" id="GO:0000175">
    <property type="term" value="F:3'-5'-RNA exonuclease activity"/>
    <property type="evidence" value="ECO:0007669"/>
    <property type="project" value="TreeGrafter"/>
</dbReference>
<sequence>MKRNSSSLVEYGSSDEEGSQTTFVEPSSSGQPLAKKPKKLPALGTHLQPRVPVDNHALHQGRRRTTPHVEGQFAAYVYVPIVIPRVSKLLALLIRIYSAAKRVVPSLQPIGFSDGDALKEPGESSNLEADSIELHISLTRPTYLRAHQREEFKRAVRSAIKAKAKFSASFVTFSELTNDERTRTFLTLEIGAGHDHLKTLVENLTPALRAIRQKEFYEDPRFHASIAWALLDGAKTPIGDTTGEVHLPSTQVVSNRHPGEHGVTSTSNTTDFPTIFQFPPSLIPQLRAEFCHELVQRGVGDFEAQEVHLRIGKEVSKWRLSE</sequence>
<dbReference type="Pfam" id="PF09749">
    <property type="entry name" value="HVSL"/>
    <property type="match status" value="1"/>
</dbReference>
<evidence type="ECO:0000256" key="2">
    <source>
        <dbReference type="ARBA" id="ARBA00022801"/>
    </source>
</evidence>
<dbReference type="Gene3D" id="3.90.1140.10">
    <property type="entry name" value="Cyclic phosphodiesterase"/>
    <property type="match status" value="1"/>
</dbReference>
<dbReference type="InterPro" id="IPR027521">
    <property type="entry name" value="Usb1"/>
</dbReference>
<evidence type="ECO:0000256" key="5">
    <source>
        <dbReference type="ARBA" id="ARBA00029543"/>
    </source>
</evidence>
<dbReference type="EMBL" id="ML143546">
    <property type="protein sequence ID" value="TBU22349.1"/>
    <property type="molecule type" value="Genomic_DNA"/>
</dbReference>
<evidence type="ECO:0000256" key="3">
    <source>
        <dbReference type="ARBA" id="ARBA00023239"/>
    </source>
</evidence>
<name>A0A4Q9M639_9APHY</name>
<evidence type="ECO:0000313" key="8">
    <source>
        <dbReference type="EMBL" id="TBU22349.1"/>
    </source>
</evidence>
<accession>A0A4Q9M639</accession>
<organism evidence="8">
    <name type="scientific">Dichomitus squalens</name>
    <dbReference type="NCBI Taxonomy" id="114155"/>
    <lineage>
        <taxon>Eukaryota</taxon>
        <taxon>Fungi</taxon>
        <taxon>Dikarya</taxon>
        <taxon>Basidiomycota</taxon>
        <taxon>Agaricomycotina</taxon>
        <taxon>Agaricomycetes</taxon>
        <taxon>Polyporales</taxon>
        <taxon>Polyporaceae</taxon>
        <taxon>Dichomitus</taxon>
    </lineage>
</organism>
<dbReference type="OrthoDB" id="49151at2759"/>
<evidence type="ECO:0000256" key="1">
    <source>
        <dbReference type="ARBA" id="ARBA00022722"/>
    </source>
</evidence>
<keyword evidence="3" id="KW-0456">Lyase</keyword>
<feature type="compositionally biased region" description="Polar residues" evidence="7">
    <location>
        <begin position="19"/>
        <end position="31"/>
    </location>
</feature>
<gene>
    <name evidence="8" type="ORF">BD311DRAFT_733084</name>
</gene>
<dbReference type="PANTHER" id="PTHR13522:SF3">
    <property type="entry name" value="U6 SNRNA PHOSPHODIESTERASE 1"/>
    <property type="match status" value="1"/>
</dbReference>